<dbReference type="GO" id="GO:0016020">
    <property type="term" value="C:membrane"/>
    <property type="evidence" value="ECO:0007669"/>
    <property type="project" value="UniProtKB-SubCell"/>
</dbReference>
<accession>A0AAD7M714</accession>
<keyword evidence="8" id="KW-0012">Acyltransferase</keyword>
<keyword evidence="11" id="KW-1185">Reference proteome</keyword>
<evidence type="ECO:0000256" key="8">
    <source>
        <dbReference type="RuleBase" id="RU079119"/>
    </source>
</evidence>
<comment type="domain">
    <text evidence="8">The DHHC domain is required for palmitoyltransferase activity.</text>
</comment>
<dbReference type="Pfam" id="PF01529">
    <property type="entry name" value="DHHC"/>
    <property type="match status" value="1"/>
</dbReference>
<keyword evidence="2" id="KW-0812">Transmembrane</keyword>
<keyword evidence="8" id="KW-0808">Transferase</keyword>
<dbReference type="EC" id="2.3.1.225" evidence="8"/>
<keyword evidence="6" id="KW-0449">Lipoprotein</keyword>
<evidence type="ECO:0000259" key="9">
    <source>
        <dbReference type="Pfam" id="PF01529"/>
    </source>
</evidence>
<evidence type="ECO:0000256" key="5">
    <source>
        <dbReference type="ARBA" id="ARBA00023139"/>
    </source>
</evidence>
<keyword evidence="5" id="KW-0564">Palmitate</keyword>
<gene>
    <name evidence="10" type="ORF">B0H17DRAFT_1194003</name>
</gene>
<evidence type="ECO:0000256" key="2">
    <source>
        <dbReference type="ARBA" id="ARBA00022692"/>
    </source>
</evidence>
<keyword evidence="4" id="KW-0472">Membrane</keyword>
<dbReference type="EMBL" id="JARKIE010000011">
    <property type="protein sequence ID" value="KAJ7704094.1"/>
    <property type="molecule type" value="Genomic_DNA"/>
</dbReference>
<evidence type="ECO:0000256" key="1">
    <source>
        <dbReference type="ARBA" id="ARBA00004141"/>
    </source>
</evidence>
<evidence type="ECO:0000256" key="6">
    <source>
        <dbReference type="ARBA" id="ARBA00023288"/>
    </source>
</evidence>
<dbReference type="AlphaFoldDB" id="A0AAD7M714"/>
<evidence type="ECO:0000256" key="4">
    <source>
        <dbReference type="ARBA" id="ARBA00023136"/>
    </source>
</evidence>
<keyword evidence="3" id="KW-1133">Transmembrane helix</keyword>
<evidence type="ECO:0000256" key="7">
    <source>
        <dbReference type="ARBA" id="ARBA00048048"/>
    </source>
</evidence>
<comment type="similarity">
    <text evidence="8">Belongs to the DHHC palmitoyltransferase family.</text>
</comment>
<protein>
    <recommendedName>
        <fullName evidence="8">Palmitoyltransferase</fullName>
        <ecNumber evidence="8">2.3.1.225</ecNumber>
    </recommendedName>
</protein>
<dbReference type="PROSITE" id="PS50216">
    <property type="entry name" value="DHHC"/>
    <property type="match status" value="1"/>
</dbReference>
<dbReference type="InterPro" id="IPR001594">
    <property type="entry name" value="Palmitoyltrfase_DHHC"/>
</dbReference>
<name>A0AAD7M714_MYCRO</name>
<feature type="domain" description="Palmitoyltransferase DHHC" evidence="9">
    <location>
        <begin position="83"/>
        <end position="118"/>
    </location>
</feature>
<evidence type="ECO:0000313" key="11">
    <source>
        <dbReference type="Proteomes" id="UP001221757"/>
    </source>
</evidence>
<comment type="catalytic activity">
    <reaction evidence="7 8">
        <text>L-cysteinyl-[protein] + hexadecanoyl-CoA = S-hexadecanoyl-L-cysteinyl-[protein] + CoA</text>
        <dbReference type="Rhea" id="RHEA:36683"/>
        <dbReference type="Rhea" id="RHEA-COMP:10131"/>
        <dbReference type="Rhea" id="RHEA-COMP:11032"/>
        <dbReference type="ChEBI" id="CHEBI:29950"/>
        <dbReference type="ChEBI" id="CHEBI:57287"/>
        <dbReference type="ChEBI" id="CHEBI:57379"/>
        <dbReference type="ChEBI" id="CHEBI:74151"/>
        <dbReference type="EC" id="2.3.1.225"/>
    </reaction>
</comment>
<organism evidence="10 11">
    <name type="scientific">Mycena rosella</name>
    <name type="common">Pink bonnet</name>
    <name type="synonym">Agaricus rosellus</name>
    <dbReference type="NCBI Taxonomy" id="1033263"/>
    <lineage>
        <taxon>Eukaryota</taxon>
        <taxon>Fungi</taxon>
        <taxon>Dikarya</taxon>
        <taxon>Basidiomycota</taxon>
        <taxon>Agaricomycotina</taxon>
        <taxon>Agaricomycetes</taxon>
        <taxon>Agaricomycetidae</taxon>
        <taxon>Agaricales</taxon>
        <taxon>Marasmiineae</taxon>
        <taxon>Mycenaceae</taxon>
        <taxon>Mycena</taxon>
    </lineage>
</organism>
<proteinExistence type="inferred from homology"/>
<comment type="subcellular location">
    <subcellularLocation>
        <location evidence="1">Membrane</location>
        <topology evidence="1">Multi-pass membrane protein</topology>
    </subcellularLocation>
</comment>
<dbReference type="Proteomes" id="UP001221757">
    <property type="component" value="Unassembled WGS sequence"/>
</dbReference>
<reference evidence="10" key="1">
    <citation type="submission" date="2023-03" db="EMBL/GenBank/DDBJ databases">
        <title>Massive genome expansion in bonnet fungi (Mycena s.s.) driven by repeated elements and novel gene families across ecological guilds.</title>
        <authorList>
            <consortium name="Lawrence Berkeley National Laboratory"/>
            <person name="Harder C.B."/>
            <person name="Miyauchi S."/>
            <person name="Viragh M."/>
            <person name="Kuo A."/>
            <person name="Thoen E."/>
            <person name="Andreopoulos B."/>
            <person name="Lu D."/>
            <person name="Skrede I."/>
            <person name="Drula E."/>
            <person name="Henrissat B."/>
            <person name="Morin E."/>
            <person name="Kohler A."/>
            <person name="Barry K."/>
            <person name="LaButti K."/>
            <person name="Morin E."/>
            <person name="Salamov A."/>
            <person name="Lipzen A."/>
            <person name="Mereny Z."/>
            <person name="Hegedus B."/>
            <person name="Baldrian P."/>
            <person name="Stursova M."/>
            <person name="Weitz H."/>
            <person name="Taylor A."/>
            <person name="Grigoriev I.V."/>
            <person name="Nagy L.G."/>
            <person name="Martin F."/>
            <person name="Kauserud H."/>
        </authorList>
    </citation>
    <scope>NUCLEOTIDE SEQUENCE</scope>
    <source>
        <strain evidence="10">CBHHK067</strain>
    </source>
</reference>
<evidence type="ECO:0000256" key="3">
    <source>
        <dbReference type="ARBA" id="ARBA00022989"/>
    </source>
</evidence>
<evidence type="ECO:0000313" key="10">
    <source>
        <dbReference type="EMBL" id="KAJ7704094.1"/>
    </source>
</evidence>
<comment type="caution">
    <text evidence="10">The sequence shown here is derived from an EMBL/GenBank/DDBJ whole genome shotgun (WGS) entry which is preliminary data.</text>
</comment>
<dbReference type="GO" id="GO:0019706">
    <property type="term" value="F:protein-cysteine S-palmitoyltransferase activity"/>
    <property type="evidence" value="ECO:0007669"/>
    <property type="project" value="UniProtKB-EC"/>
</dbReference>
<sequence>MSDSENGLPSASSNKVALDLKPTLYGTIAEARYQRREARVRKPQRQSGCWGGRWWSLLSAWMVWAYQRTCAPARPLPPTTVALRPCARCAIFKPYRGHHCRVCGTGVLKFDHHRLWIGG</sequence>